<comment type="caution">
    <text evidence="1">The sequence shown here is derived from an EMBL/GenBank/DDBJ whole genome shotgun (WGS) entry which is preliminary data.</text>
</comment>
<protein>
    <submittedName>
        <fullName evidence="1">CU044_5270 family protein</fullName>
    </submittedName>
</protein>
<proteinExistence type="predicted"/>
<dbReference type="NCBIfam" id="NF038083">
    <property type="entry name" value="CU044_5270_fam"/>
    <property type="match status" value="1"/>
</dbReference>
<evidence type="ECO:0000313" key="1">
    <source>
        <dbReference type="EMBL" id="MBC6470785.1"/>
    </source>
</evidence>
<accession>A0ABR7M236</accession>
<organism evidence="1 2">
    <name type="scientific">Actinomadura alba</name>
    <dbReference type="NCBI Taxonomy" id="406431"/>
    <lineage>
        <taxon>Bacteria</taxon>
        <taxon>Bacillati</taxon>
        <taxon>Actinomycetota</taxon>
        <taxon>Actinomycetes</taxon>
        <taxon>Streptosporangiales</taxon>
        <taxon>Thermomonosporaceae</taxon>
        <taxon>Actinomadura</taxon>
    </lineage>
</organism>
<sequence>MDDLKTLREGWGTPDAPADTARAEARAALLARAGGAGRAPRRARRRLRIPIPLPRTGVRLVAIGALAVAIAAGVTVAQNLGGTDAQGRRKPFVPGIPAGPVANAAEALDRAAAAADARPFTAPRPDQWTYIENRNTSPAQGPGGVATGGPLKTRVERLWRRADGKQSAWMENGKVQVQTEPGPLTPPMDYPTLSTLPTEPEALLRWADDTMGGLGGDTDEGRWSMAFNLFNTILRNSVLPASVEAAIYRTMKTIPGVTLVTGGVDAGGRPALAVGRVQEGWLRIEVLLDRKTYRYLGERSVAIKSHTNKGLDRTMHVKRGTVQIYVVRVGAGIVDRPGQRPS</sequence>
<dbReference type="EMBL" id="JABVEC010000048">
    <property type="protein sequence ID" value="MBC6470785.1"/>
    <property type="molecule type" value="Genomic_DNA"/>
</dbReference>
<dbReference type="RefSeq" id="WP_187247823.1">
    <property type="nucleotide sequence ID" value="NZ_BAAAOK010000011.1"/>
</dbReference>
<reference evidence="1 2" key="1">
    <citation type="submission" date="2020-06" db="EMBL/GenBank/DDBJ databases">
        <title>Actinomadura xiongansis sp. nov., isolated from soil of Baiyangdian.</title>
        <authorList>
            <person name="Zhang X."/>
        </authorList>
    </citation>
    <scope>NUCLEOTIDE SEQUENCE [LARGE SCALE GENOMIC DNA]</scope>
    <source>
        <strain evidence="1 2">HBUM206468</strain>
    </source>
</reference>
<keyword evidence="2" id="KW-1185">Reference proteome</keyword>
<evidence type="ECO:0000313" key="2">
    <source>
        <dbReference type="Proteomes" id="UP000805614"/>
    </source>
</evidence>
<gene>
    <name evidence="1" type="ORF">HKK74_35635</name>
</gene>
<dbReference type="Proteomes" id="UP000805614">
    <property type="component" value="Unassembled WGS sequence"/>
</dbReference>
<dbReference type="InterPro" id="IPR047789">
    <property type="entry name" value="CU044_5270-like"/>
</dbReference>
<name>A0ABR7M236_9ACTN</name>